<keyword evidence="1 3" id="KW-0853">WD repeat</keyword>
<dbReference type="InterPro" id="IPR019775">
    <property type="entry name" value="WD40_repeat_CS"/>
</dbReference>
<dbReference type="PROSITE" id="PS00678">
    <property type="entry name" value="WD_REPEATS_1"/>
    <property type="match status" value="5"/>
</dbReference>
<dbReference type="InterPro" id="IPR020472">
    <property type="entry name" value="WD40_PAC1"/>
</dbReference>
<feature type="repeat" description="WD" evidence="3">
    <location>
        <begin position="940"/>
        <end position="981"/>
    </location>
</feature>
<evidence type="ECO:0000313" key="6">
    <source>
        <dbReference type="EMBL" id="KIM89850.1"/>
    </source>
</evidence>
<dbReference type="InterPro" id="IPR050505">
    <property type="entry name" value="WDR55/POC1"/>
</dbReference>
<dbReference type="Pfam" id="PF24883">
    <property type="entry name" value="NPHP3_N"/>
    <property type="match status" value="1"/>
</dbReference>
<dbReference type="STRING" id="765440.A0A0C3G0V3"/>
<feature type="repeat" description="WD" evidence="3">
    <location>
        <begin position="764"/>
        <end position="805"/>
    </location>
</feature>
<dbReference type="SUPFAM" id="SSF52540">
    <property type="entry name" value="P-loop containing nucleoside triphosphate hydrolases"/>
    <property type="match status" value="1"/>
</dbReference>
<dbReference type="OrthoDB" id="163438at2759"/>
<feature type="repeat" description="WD" evidence="3">
    <location>
        <begin position="1026"/>
        <end position="1057"/>
    </location>
</feature>
<evidence type="ECO:0000256" key="1">
    <source>
        <dbReference type="ARBA" id="ARBA00022574"/>
    </source>
</evidence>
<evidence type="ECO:0000259" key="4">
    <source>
        <dbReference type="Pfam" id="PF23414"/>
    </source>
</evidence>
<dbReference type="CDD" id="cd00200">
    <property type="entry name" value="WD40"/>
    <property type="match status" value="1"/>
</dbReference>
<dbReference type="PRINTS" id="PR00320">
    <property type="entry name" value="GPROTEINBRPT"/>
</dbReference>
<evidence type="ECO:0000256" key="2">
    <source>
        <dbReference type="ARBA" id="ARBA00022737"/>
    </source>
</evidence>
<dbReference type="PANTHER" id="PTHR44019:SF8">
    <property type="entry name" value="POC1 CENTRIOLAR PROTEIN HOMOLOG"/>
    <property type="match status" value="1"/>
</dbReference>
<dbReference type="PROSITE" id="PS50082">
    <property type="entry name" value="WD_REPEATS_2"/>
    <property type="match status" value="7"/>
</dbReference>
<evidence type="ECO:0000259" key="5">
    <source>
        <dbReference type="Pfam" id="PF24883"/>
    </source>
</evidence>
<dbReference type="Gene3D" id="2.130.10.10">
    <property type="entry name" value="YVTN repeat-like/Quinoprotein amine dehydrogenase"/>
    <property type="match status" value="2"/>
</dbReference>
<evidence type="ECO:0000256" key="3">
    <source>
        <dbReference type="PROSITE-ProRule" id="PRU00221"/>
    </source>
</evidence>
<protein>
    <submittedName>
        <fullName evidence="6">Uncharacterized protein</fullName>
    </submittedName>
</protein>
<feature type="repeat" description="WD" evidence="3">
    <location>
        <begin position="897"/>
        <end position="938"/>
    </location>
</feature>
<dbReference type="Gene3D" id="3.40.50.300">
    <property type="entry name" value="P-loop containing nucleotide triphosphate hydrolases"/>
    <property type="match status" value="1"/>
</dbReference>
<dbReference type="InterPro" id="IPR015943">
    <property type="entry name" value="WD40/YVTN_repeat-like_dom_sf"/>
</dbReference>
<dbReference type="SUPFAM" id="SSF50978">
    <property type="entry name" value="WD40 repeat-like"/>
    <property type="match status" value="1"/>
</dbReference>
<dbReference type="InterPro" id="IPR055442">
    <property type="entry name" value="Beta-prop_EML-like_2nd"/>
</dbReference>
<keyword evidence="7" id="KW-1185">Reference proteome</keyword>
<dbReference type="InParanoid" id="A0A0C3G0V3"/>
<dbReference type="SMART" id="SM00320">
    <property type="entry name" value="WD40"/>
    <property type="match status" value="7"/>
</dbReference>
<gene>
    <name evidence="6" type="ORF">PILCRDRAFT_60536</name>
</gene>
<proteinExistence type="predicted"/>
<dbReference type="PROSITE" id="PS50294">
    <property type="entry name" value="WD_REPEATS_REGION"/>
    <property type="match status" value="7"/>
</dbReference>
<dbReference type="Pfam" id="PF00400">
    <property type="entry name" value="WD40"/>
    <property type="match status" value="3"/>
</dbReference>
<organism evidence="6 7">
    <name type="scientific">Piloderma croceum (strain F 1598)</name>
    <dbReference type="NCBI Taxonomy" id="765440"/>
    <lineage>
        <taxon>Eukaryota</taxon>
        <taxon>Fungi</taxon>
        <taxon>Dikarya</taxon>
        <taxon>Basidiomycota</taxon>
        <taxon>Agaricomycotina</taxon>
        <taxon>Agaricomycetes</taxon>
        <taxon>Agaricomycetidae</taxon>
        <taxon>Atheliales</taxon>
        <taxon>Atheliaceae</taxon>
        <taxon>Piloderma</taxon>
    </lineage>
</organism>
<feature type="repeat" description="WD" evidence="3">
    <location>
        <begin position="983"/>
        <end position="1024"/>
    </location>
</feature>
<feature type="domain" description="EML-like second beta-propeller" evidence="4">
    <location>
        <begin position="861"/>
        <end position="1022"/>
    </location>
</feature>
<dbReference type="InterPro" id="IPR027417">
    <property type="entry name" value="P-loop_NTPase"/>
</dbReference>
<dbReference type="PANTHER" id="PTHR44019">
    <property type="entry name" value="WD REPEAT-CONTAINING PROTEIN 55"/>
    <property type="match status" value="1"/>
</dbReference>
<feature type="domain" description="Nephrocystin 3-like N-terminal" evidence="5">
    <location>
        <begin position="208"/>
        <end position="373"/>
    </location>
</feature>
<dbReference type="HOGENOM" id="CLU_000288_6_0_1"/>
<dbReference type="InterPro" id="IPR036322">
    <property type="entry name" value="WD40_repeat_dom_sf"/>
</dbReference>
<name>A0A0C3G0V3_PILCF</name>
<dbReference type="InterPro" id="IPR056884">
    <property type="entry name" value="NPHP3-like_N"/>
</dbReference>
<keyword evidence="2" id="KW-0677">Repeat</keyword>
<dbReference type="InterPro" id="IPR001680">
    <property type="entry name" value="WD40_rpt"/>
</dbReference>
<reference evidence="6 7" key="1">
    <citation type="submission" date="2014-04" db="EMBL/GenBank/DDBJ databases">
        <authorList>
            <consortium name="DOE Joint Genome Institute"/>
            <person name="Kuo A."/>
            <person name="Tarkka M."/>
            <person name="Buscot F."/>
            <person name="Kohler A."/>
            <person name="Nagy L.G."/>
            <person name="Floudas D."/>
            <person name="Copeland A."/>
            <person name="Barry K.W."/>
            <person name="Cichocki N."/>
            <person name="Veneault-Fourrey C."/>
            <person name="LaButti K."/>
            <person name="Lindquist E.A."/>
            <person name="Lipzen A."/>
            <person name="Lundell T."/>
            <person name="Morin E."/>
            <person name="Murat C."/>
            <person name="Sun H."/>
            <person name="Tunlid A."/>
            <person name="Henrissat B."/>
            <person name="Grigoriev I.V."/>
            <person name="Hibbett D.S."/>
            <person name="Martin F."/>
            <person name="Nordberg H.P."/>
            <person name="Cantor M.N."/>
            <person name="Hua S.X."/>
        </authorList>
    </citation>
    <scope>NUCLEOTIDE SEQUENCE [LARGE SCALE GENOMIC DNA]</scope>
    <source>
        <strain evidence="6 7">F 1598</strain>
    </source>
</reference>
<dbReference type="EMBL" id="KN832974">
    <property type="protein sequence ID" value="KIM89850.1"/>
    <property type="molecule type" value="Genomic_DNA"/>
</dbReference>
<dbReference type="Proteomes" id="UP000054166">
    <property type="component" value="Unassembled WGS sequence"/>
</dbReference>
<evidence type="ECO:0000313" key="7">
    <source>
        <dbReference type="Proteomes" id="UP000054166"/>
    </source>
</evidence>
<dbReference type="AlphaFoldDB" id="A0A0C3G0V3"/>
<feature type="repeat" description="WD" evidence="3">
    <location>
        <begin position="859"/>
        <end position="895"/>
    </location>
</feature>
<feature type="repeat" description="WD" evidence="3">
    <location>
        <begin position="807"/>
        <end position="848"/>
    </location>
</feature>
<accession>A0A0C3G0V3</accession>
<sequence length="1155" mass="126932">MRNSSSPVDHIVGAVDGITSVTDNVIPIANTWDLLLKKIDLFTKIVDGIAEVHPYAKMAWTILSAAQKVARDESINHLIETMADVYSFVQEAESLKKIESHKQILLHMAQQTVECGYFIRDYARNKNFGTRVLKNLISDVDDKIKQYETKFGELKSAFQGHAAIHTEITVLRVLNEVESIAANINLDDIAYAEGARYDPERQCLPGTREEVLREITDWVNSADGQVSRMFVLSGVAGSGKSSIAHTIARLFDDVGRLGSSFCFDRSNQAKLRPDAFFSTIARDLADLDPQRKQSLCRVVQDKTALRKTRAPREQFEQFILKPAADLMTVGPIVIVIDAFDESGDEESRRVILSILAGRISELPPNFRVLVTARRETDIDRAFDGNPHVHCKLMNTIDMDSTNIDISIFVRSHLADVAELDKKWPNQSWCGLLVNKSEGLFQWASTACRFIKGDGQHGVHPTEQLSHLLSLVPQNLNRLDQLYLDILKRLFPMDHDTTGLNRFKLVVGRIMAAVEPLTVAALKELCKEDNSIDVVELITTPMGSLFSGVNQLSESVRPLHSSLRDFLTNPRRSERFYIDIPLHERGLALACLRVMEVDLKFNICQLETSHLLNSSVNDLRQRIEKHIPSQLSYSCRFWVSHLQATACDVETLQAVKDFLYNRTLYWLEVLSLIKEISTASNSLSFLAKWSRVTDGDSESFVADAVKFVIAFASVISQSTPHIYISALPFTPRDSKVAQKFLPQFPRILSLQTGQATQWPSIQGVFTGHKYAVCSVAFSPDGKRVASGSYDNTIRVWDAETGAVVSGPFEGHSSCVRSVAFSPDGKRVASGSDDNTIRVWDAGTGAVVSGPFEGHSSSVCSSVWSVAFSPDGKRVASGSSDKTIRVWDAETGAVISGPFEGHSSYVNSVAFSPDGKCVASGSSDNTIRVWDAETGAVVSGPFEGHSSIVNSVVFSPDGKCVASSSYDNTIHVWDAETGAVVSGPFKGHSFIVSSVAFSPDGKCVASSFSDNTIHVWDAETGAVISGPFEGHSSIVSSVAFSLDRKHGASGSYDRTIQMWGADIAFNDCQVLEEPAPPQLTLQSPSVSTTSGFHDGTKLGDNGWMLNLASTLLFWVPPWNQKGLLWPKNTTVMGAQPTKLDLSSFVHGTSWTQCRQVE</sequence>
<reference evidence="7" key="2">
    <citation type="submission" date="2015-01" db="EMBL/GenBank/DDBJ databases">
        <title>Evolutionary Origins and Diversification of the Mycorrhizal Mutualists.</title>
        <authorList>
            <consortium name="DOE Joint Genome Institute"/>
            <consortium name="Mycorrhizal Genomics Consortium"/>
            <person name="Kohler A."/>
            <person name="Kuo A."/>
            <person name="Nagy L.G."/>
            <person name="Floudas D."/>
            <person name="Copeland A."/>
            <person name="Barry K.W."/>
            <person name="Cichocki N."/>
            <person name="Veneault-Fourrey C."/>
            <person name="LaButti K."/>
            <person name="Lindquist E.A."/>
            <person name="Lipzen A."/>
            <person name="Lundell T."/>
            <person name="Morin E."/>
            <person name="Murat C."/>
            <person name="Riley R."/>
            <person name="Ohm R."/>
            <person name="Sun H."/>
            <person name="Tunlid A."/>
            <person name="Henrissat B."/>
            <person name="Grigoriev I.V."/>
            <person name="Hibbett D.S."/>
            <person name="Martin F."/>
        </authorList>
    </citation>
    <scope>NUCLEOTIDE SEQUENCE [LARGE SCALE GENOMIC DNA]</scope>
    <source>
        <strain evidence="7">F 1598</strain>
    </source>
</reference>
<dbReference type="Pfam" id="PF23414">
    <property type="entry name" value="Beta-prop_EML_2"/>
    <property type="match status" value="1"/>
</dbReference>